<dbReference type="InterPro" id="IPR003439">
    <property type="entry name" value="ABC_transporter-like_ATP-bd"/>
</dbReference>
<feature type="transmembrane region" description="Helical" evidence="9">
    <location>
        <begin position="1212"/>
        <end position="1230"/>
    </location>
</feature>
<organism evidence="11 12">
    <name type="scientific">Dermatophagoides pteronyssinus</name>
    <name type="common">European house dust mite</name>
    <dbReference type="NCBI Taxonomy" id="6956"/>
    <lineage>
        <taxon>Eukaryota</taxon>
        <taxon>Metazoa</taxon>
        <taxon>Ecdysozoa</taxon>
        <taxon>Arthropoda</taxon>
        <taxon>Chelicerata</taxon>
        <taxon>Arachnida</taxon>
        <taxon>Acari</taxon>
        <taxon>Acariformes</taxon>
        <taxon>Sarcoptiformes</taxon>
        <taxon>Astigmata</taxon>
        <taxon>Psoroptidia</taxon>
        <taxon>Analgoidea</taxon>
        <taxon>Pyroglyphidae</taxon>
        <taxon>Dermatophagoidinae</taxon>
        <taxon>Dermatophagoides</taxon>
    </lineage>
</organism>
<reference evidence="11 12" key="2">
    <citation type="journal article" date="2022" name="Mol. Biol. Evol.">
        <title>Comparative Genomics Reveals Insights into the Divergent Evolution of Astigmatic Mites and Household Pest Adaptations.</title>
        <authorList>
            <person name="Xiong Q."/>
            <person name="Wan A.T."/>
            <person name="Liu X."/>
            <person name="Fung C.S."/>
            <person name="Xiao X."/>
            <person name="Malainual N."/>
            <person name="Hou J."/>
            <person name="Wang L."/>
            <person name="Wang M."/>
            <person name="Yang K.Y."/>
            <person name="Cui Y."/>
            <person name="Leung E.L."/>
            <person name="Nong W."/>
            <person name="Shin S.K."/>
            <person name="Au S.W."/>
            <person name="Jeong K.Y."/>
            <person name="Chew F.T."/>
            <person name="Hui J.H."/>
            <person name="Leung T.F."/>
            <person name="Tungtrongchitr A."/>
            <person name="Zhong N."/>
            <person name="Liu Z."/>
            <person name="Tsui S.K."/>
        </authorList>
    </citation>
    <scope>NUCLEOTIDE SEQUENCE [LARGE SCALE GENOMIC DNA]</scope>
    <source>
        <strain evidence="11">Derp</strain>
    </source>
</reference>
<dbReference type="PANTHER" id="PTHR48041:SF91">
    <property type="entry name" value="ABC TRANSPORTER G FAMILY MEMBER 28"/>
    <property type="match status" value="1"/>
</dbReference>
<evidence type="ECO:0000256" key="6">
    <source>
        <dbReference type="ARBA" id="ARBA00022840"/>
    </source>
</evidence>
<evidence type="ECO:0000256" key="7">
    <source>
        <dbReference type="ARBA" id="ARBA00022989"/>
    </source>
</evidence>
<feature type="transmembrane region" description="Helical" evidence="9">
    <location>
        <begin position="1250"/>
        <end position="1269"/>
    </location>
</feature>
<dbReference type="Proteomes" id="UP000887458">
    <property type="component" value="Unassembled WGS sequence"/>
</dbReference>
<name>A0ABQ8IZF1_DERPT</name>
<dbReference type="Pfam" id="PF00005">
    <property type="entry name" value="ABC_tran"/>
    <property type="match status" value="2"/>
</dbReference>
<evidence type="ECO:0000256" key="8">
    <source>
        <dbReference type="ARBA" id="ARBA00023136"/>
    </source>
</evidence>
<evidence type="ECO:0000256" key="3">
    <source>
        <dbReference type="ARBA" id="ARBA00022448"/>
    </source>
</evidence>
<keyword evidence="8 9" id="KW-0472">Membrane</keyword>
<dbReference type="InterPro" id="IPR050352">
    <property type="entry name" value="ABCG_transporters"/>
</dbReference>
<accession>A0ABQ8IZF1</accession>
<dbReference type="EMBL" id="NJHN03000095">
    <property type="protein sequence ID" value="KAH9415617.1"/>
    <property type="molecule type" value="Genomic_DNA"/>
</dbReference>
<keyword evidence="7 9" id="KW-1133">Transmembrane helix</keyword>
<feature type="domain" description="ABC transporter" evidence="10">
    <location>
        <begin position="731"/>
        <end position="965"/>
    </location>
</feature>
<dbReference type="Gene3D" id="3.40.50.300">
    <property type="entry name" value="P-loop containing nucleotide triphosphate hydrolases"/>
    <property type="match status" value="2"/>
</dbReference>
<evidence type="ECO:0000256" key="2">
    <source>
        <dbReference type="ARBA" id="ARBA00005814"/>
    </source>
</evidence>
<dbReference type="InterPro" id="IPR017871">
    <property type="entry name" value="ABC_transporter-like_CS"/>
</dbReference>
<evidence type="ECO:0000256" key="4">
    <source>
        <dbReference type="ARBA" id="ARBA00022692"/>
    </source>
</evidence>
<evidence type="ECO:0000256" key="5">
    <source>
        <dbReference type="ARBA" id="ARBA00022741"/>
    </source>
</evidence>
<evidence type="ECO:0000256" key="1">
    <source>
        <dbReference type="ARBA" id="ARBA00004141"/>
    </source>
</evidence>
<evidence type="ECO:0000259" key="10">
    <source>
        <dbReference type="PROSITE" id="PS50893"/>
    </source>
</evidence>
<feature type="transmembrane region" description="Helical" evidence="9">
    <location>
        <begin position="440"/>
        <end position="462"/>
    </location>
</feature>
<comment type="subcellular location">
    <subcellularLocation>
        <location evidence="1">Membrane</location>
        <topology evidence="1">Multi-pass membrane protein</topology>
    </subcellularLocation>
</comment>
<keyword evidence="5" id="KW-0547">Nucleotide-binding</keyword>
<feature type="transmembrane region" description="Helical" evidence="9">
    <location>
        <begin position="482"/>
        <end position="510"/>
    </location>
</feature>
<feature type="transmembrane region" description="Helical" evidence="9">
    <location>
        <begin position="1047"/>
        <end position="1068"/>
    </location>
</feature>
<dbReference type="InterPro" id="IPR027417">
    <property type="entry name" value="P-loop_NTPase"/>
</dbReference>
<feature type="transmembrane region" description="Helical" evidence="9">
    <location>
        <begin position="545"/>
        <end position="572"/>
    </location>
</feature>
<feature type="transmembrane region" description="Helical" evidence="9">
    <location>
        <begin position="584"/>
        <end position="606"/>
    </location>
</feature>
<feature type="transmembrane region" description="Helical" evidence="9">
    <location>
        <begin position="1290"/>
        <end position="1314"/>
    </location>
</feature>
<keyword evidence="6" id="KW-0067">ATP-binding</keyword>
<protein>
    <submittedName>
        <fullName evidence="11">ABC protein, sub ABCG</fullName>
    </submittedName>
</protein>
<keyword evidence="12" id="KW-1185">Reference proteome</keyword>
<keyword evidence="3" id="KW-0813">Transport</keyword>
<proteinExistence type="inferred from homology"/>
<feature type="transmembrane region" description="Helical" evidence="9">
    <location>
        <begin position="1182"/>
        <end position="1205"/>
    </location>
</feature>
<dbReference type="PROSITE" id="PS50893">
    <property type="entry name" value="ABC_TRANSPORTER_2"/>
    <property type="match status" value="2"/>
</dbReference>
<dbReference type="PROSITE" id="PS00211">
    <property type="entry name" value="ABC_TRANSPORTER_1"/>
    <property type="match status" value="2"/>
</dbReference>
<gene>
    <name evidence="11" type="primary">wht-4_1</name>
    <name evidence="11" type="ORF">DERP_000104</name>
</gene>
<evidence type="ECO:0000256" key="9">
    <source>
        <dbReference type="SAM" id="Phobius"/>
    </source>
</evidence>
<keyword evidence="4 9" id="KW-0812">Transmembrane</keyword>
<feature type="domain" description="ABC transporter" evidence="10">
    <location>
        <begin position="48"/>
        <end position="285"/>
    </location>
</feature>
<comment type="similarity">
    <text evidence="2">Belongs to the ABC transporter superfamily. ABCG family. Eye pigment precursor importer (TC 3.A.1.204) subfamily.</text>
</comment>
<dbReference type="InterPro" id="IPR003593">
    <property type="entry name" value="AAA+_ATPase"/>
</dbReference>
<dbReference type="SUPFAM" id="SSF52540">
    <property type="entry name" value="P-loop containing nucleoside triphosphate hydrolases"/>
    <property type="match status" value="2"/>
</dbReference>
<reference evidence="11 12" key="1">
    <citation type="journal article" date="2018" name="J. Allergy Clin. Immunol.">
        <title>High-quality assembly of Dermatophagoides pteronyssinus genome and transcriptome reveals a wide range of novel allergens.</title>
        <authorList>
            <person name="Liu X.Y."/>
            <person name="Yang K.Y."/>
            <person name="Wang M.Q."/>
            <person name="Kwok J.S."/>
            <person name="Zeng X."/>
            <person name="Yang Z."/>
            <person name="Xiao X.J."/>
            <person name="Lau C.P."/>
            <person name="Li Y."/>
            <person name="Huang Z.M."/>
            <person name="Ba J.G."/>
            <person name="Yim A.K."/>
            <person name="Ouyang C.Y."/>
            <person name="Ngai S.M."/>
            <person name="Chan T.F."/>
            <person name="Leung E.L."/>
            <person name="Liu L."/>
            <person name="Liu Z.G."/>
            <person name="Tsui S.K."/>
        </authorList>
    </citation>
    <scope>NUCLEOTIDE SEQUENCE [LARGE SCALE GENOMIC DNA]</scope>
    <source>
        <strain evidence="11">Derp</strain>
    </source>
</reference>
<dbReference type="PANTHER" id="PTHR48041">
    <property type="entry name" value="ABC TRANSPORTER G FAMILY MEMBER 28"/>
    <property type="match status" value="1"/>
</dbReference>
<evidence type="ECO:0000313" key="12">
    <source>
        <dbReference type="Proteomes" id="UP000887458"/>
    </source>
</evidence>
<comment type="caution">
    <text evidence="11">The sequence shown here is derived from an EMBL/GenBank/DDBJ whole genome shotgun (WGS) entry which is preliminary data.</text>
</comment>
<feature type="transmembrane region" description="Helical" evidence="9">
    <location>
        <begin position="1147"/>
        <end position="1170"/>
    </location>
</feature>
<feature type="transmembrane region" description="Helical" evidence="9">
    <location>
        <begin position="379"/>
        <end position="397"/>
    </location>
</feature>
<feature type="transmembrane region" description="Helical" evidence="9">
    <location>
        <begin position="639"/>
        <end position="659"/>
    </location>
</feature>
<feature type="transmembrane region" description="Helical" evidence="9">
    <location>
        <begin position="1106"/>
        <end position="1126"/>
    </location>
</feature>
<dbReference type="SMART" id="SM00382">
    <property type="entry name" value="AAA"/>
    <property type="match status" value="2"/>
</dbReference>
<sequence length="1359" mass="156675">MNDKHQRQDRLSISCMNPVFKSIPAKNDEQLESPKINEISIAWKNLNYEVADNWLSLDCCGDRKIIINRSNGHLRCNSLNGFLGPSGAGKTTLLNCLNGTFYSCLSEDSEIHLEKSSNRSIRFIEQHVHETIIGRMTVRQILYYAFRFKNPGQKNKFFQHTQAVLKELLLDETILDNPFENCSGGEQRRVAIAQELMSLKKPTFLFIDEPTTGLDSHAALLVMQCLRRLLIKNRMTILCSIHAPSSEIMTLFDKLYILAKGGVCIYSDSPDNLRQKLEKTIVDAEILRMLENLEQPPIEVYLKIACLGINDKSVRMLANKTLLEEQGQLQKENEKVSLEKLQFMQKGVQNGRKNFSILDFYLQICRMFYIVFVAEYRKLFFQAIFYTTIFLVTATLFDHRIVQADTCYPLNMDEESMHNFTCRDRLGAQSFSDEYKIYQAYSLTIIGLSIICISSISFIPILKVFKNEHHNLLYKEWYSMGVFYSSFIIVRFIEISIMAVYMTASIYFFVDHSYVDDHHLNWSRFGNFLYFIWIYAIYLQSFGHLFSLISLGYIEVAILCGLTIVNTMQFCLGYMFTFNDNNTILKIMSIFLPVKPIASGLIYAFYGIDRCDKEMEISFVLEDFGVDPLTVYNDVQKTLAMIAYIRLITFLIMILRFSIRIHRKTFTQSSDADLKPINYSEIFELPKKIEIDMDRISRTKHDDEIEFENFSREKIMIAWRSVTLFASQSMREIRSIQNIQKSKLILRDLNGQFRFSTLNALMGPSGAGKTSLLKVLNGRSKTRLNVESKFYLSKFTPTKTCYITQEVSGHLMPGMTAKQLLIFASRLKNVSEEGQVDHESIALNILNELDLQEARDTMVDRCSGGERKRLALGIELTALRMPNLICIDEPTSGLDSNSSVVVTDCLRKLARLHNLCIITSIHQPNTDVLMMFDDVYVLAKGGVCVYAGHPNEIRQHLSQCSTSNDIHKNSFPIEELIKYSCLDHTDYQVKNLVKATKTKIIEDISYSLNDETQLVLDGIPNNRVRFSLHSIWILIIRYCYFIRGFQWILLSIFPLCIMLDGLIMGLIFDPKIALVTGCINLEDDFNNTCARTEQQRTDDSDLRTNYTYTITHANIFLGLIILQSALMCSKDFIYFRNEHRNGWYSTGAFYVMKMTIEIWPLLFSCFLFAYQINIYEVIRPNIFYWIVGLFILGAMSLQGVGYLLAILASGDFTTLIAYFVGFSCVSALLSNSVTPIHRLHYIYGFLSKFLPARFVFEALILLQYGFGRCERKQLQVILYKLHLTHDQDDLTFCILMLIFNIIVYRLIAFLVLWITSNPYQNRRSRADRILNHHKTLAPSNATIPGLSCHQEFTIHRIAI</sequence>
<evidence type="ECO:0000313" key="11">
    <source>
        <dbReference type="EMBL" id="KAH9415617.1"/>
    </source>
</evidence>